<dbReference type="GO" id="GO:0016788">
    <property type="term" value="F:hydrolase activity, acting on ester bonds"/>
    <property type="evidence" value="ECO:0007669"/>
    <property type="project" value="TreeGrafter"/>
</dbReference>
<dbReference type="PANTHER" id="PTHR32440:SF0">
    <property type="entry name" value="PHOSPHATASE DCR2-RELATED"/>
    <property type="match status" value="1"/>
</dbReference>
<feature type="domain" description="Calcineurin-like phosphoesterase" evidence="1">
    <location>
        <begin position="63"/>
        <end position="304"/>
    </location>
</feature>
<sequence>MSSKSKVIKGMKIAVCVLLILALVIVGVLFFPLTGKKHVQVWSAGEAFDLSAVQTVEKDRNDFKILMFTDTQLWADLSKNKECYDQMDALVAQTDPDLIVLPGDNLSAMASRFSISNFIRHMDQYQIPWAPTFGNHDNEIPSNSLNWQADQYMESEYCLLQKGPSNLYGCGNYVINITENDDPVYSVFMLDNGRYLEYDDGATKEIYMGYEQIAWYEWNVKGIAESVGRTVPSMVFSHFAQPEFREAVEMYGVKGEDGSYTIPEEYGFGYCSYLPGAAPVKSGFFDKCKELGSTKYLFCGHDHENNASITYEGITMTCGLKTGPSPVPWNFAKETGGTLITISGSGANQAVDIEHIVMNGIE</sequence>
<accession>A0A9D2S9P5</accession>
<dbReference type="EMBL" id="DWXN01000012">
    <property type="protein sequence ID" value="HJB75224.1"/>
    <property type="molecule type" value="Genomic_DNA"/>
</dbReference>
<protein>
    <submittedName>
        <fullName evidence="2">Metallophosphoesterase</fullName>
    </submittedName>
</protein>
<dbReference type="Pfam" id="PF00149">
    <property type="entry name" value="Metallophos"/>
    <property type="match status" value="1"/>
</dbReference>
<reference evidence="2" key="1">
    <citation type="journal article" date="2021" name="PeerJ">
        <title>Extensive microbial diversity within the chicken gut microbiome revealed by metagenomics and culture.</title>
        <authorList>
            <person name="Gilroy R."/>
            <person name="Ravi A."/>
            <person name="Getino M."/>
            <person name="Pursley I."/>
            <person name="Horton D.L."/>
            <person name="Alikhan N.F."/>
            <person name="Baker D."/>
            <person name="Gharbi K."/>
            <person name="Hall N."/>
            <person name="Watson M."/>
            <person name="Adriaenssens E.M."/>
            <person name="Foster-Nyarko E."/>
            <person name="Jarju S."/>
            <person name="Secka A."/>
            <person name="Antonio M."/>
            <person name="Oren A."/>
            <person name="Chaudhuri R.R."/>
            <person name="La Ragione R."/>
            <person name="Hildebrand F."/>
            <person name="Pallen M.J."/>
        </authorList>
    </citation>
    <scope>NUCLEOTIDE SEQUENCE</scope>
    <source>
        <strain evidence="2">CHK188-16595</strain>
    </source>
</reference>
<dbReference type="GO" id="GO:0005737">
    <property type="term" value="C:cytoplasm"/>
    <property type="evidence" value="ECO:0007669"/>
    <property type="project" value="TreeGrafter"/>
</dbReference>
<dbReference type="InterPro" id="IPR029052">
    <property type="entry name" value="Metallo-depent_PP-like"/>
</dbReference>
<dbReference type="Proteomes" id="UP000823877">
    <property type="component" value="Unassembled WGS sequence"/>
</dbReference>
<evidence type="ECO:0000259" key="1">
    <source>
        <dbReference type="Pfam" id="PF00149"/>
    </source>
</evidence>
<dbReference type="InterPro" id="IPR004843">
    <property type="entry name" value="Calcineurin-like_PHP"/>
</dbReference>
<organism evidence="2 3">
    <name type="scientific">Candidatus Eubacterium faecale</name>
    <dbReference type="NCBI Taxonomy" id="2838568"/>
    <lineage>
        <taxon>Bacteria</taxon>
        <taxon>Bacillati</taxon>
        <taxon>Bacillota</taxon>
        <taxon>Clostridia</taxon>
        <taxon>Eubacteriales</taxon>
        <taxon>Eubacteriaceae</taxon>
        <taxon>Eubacterium</taxon>
    </lineage>
</organism>
<dbReference type="PANTHER" id="PTHR32440">
    <property type="entry name" value="PHOSPHATASE DCR2-RELATED-RELATED"/>
    <property type="match status" value="1"/>
</dbReference>
<dbReference type="AlphaFoldDB" id="A0A9D2S9P5"/>
<dbReference type="SUPFAM" id="SSF56300">
    <property type="entry name" value="Metallo-dependent phosphatases"/>
    <property type="match status" value="1"/>
</dbReference>
<reference evidence="2" key="2">
    <citation type="submission" date="2021-04" db="EMBL/GenBank/DDBJ databases">
        <authorList>
            <person name="Gilroy R."/>
        </authorList>
    </citation>
    <scope>NUCLEOTIDE SEQUENCE</scope>
    <source>
        <strain evidence="2">CHK188-16595</strain>
    </source>
</reference>
<comment type="caution">
    <text evidence="2">The sequence shown here is derived from an EMBL/GenBank/DDBJ whole genome shotgun (WGS) entry which is preliminary data.</text>
</comment>
<evidence type="ECO:0000313" key="3">
    <source>
        <dbReference type="Proteomes" id="UP000823877"/>
    </source>
</evidence>
<evidence type="ECO:0000313" key="2">
    <source>
        <dbReference type="EMBL" id="HJB75224.1"/>
    </source>
</evidence>
<name>A0A9D2S9P5_9FIRM</name>
<proteinExistence type="predicted"/>
<gene>
    <name evidence="2" type="ORF">IAA37_06075</name>
</gene>
<dbReference type="Gene3D" id="3.60.21.10">
    <property type="match status" value="1"/>
</dbReference>